<dbReference type="Proteomes" id="UP000176424">
    <property type="component" value="Unassembled WGS sequence"/>
</dbReference>
<evidence type="ECO:0000313" key="4">
    <source>
        <dbReference type="Proteomes" id="UP000176424"/>
    </source>
</evidence>
<feature type="compositionally biased region" description="Low complexity" evidence="1">
    <location>
        <begin position="115"/>
        <end position="131"/>
    </location>
</feature>
<keyword evidence="2" id="KW-1133">Transmembrane helix</keyword>
<keyword evidence="2" id="KW-0472">Membrane</keyword>
<organism evidence="3 4">
    <name type="scientific">Candidatus Amesbacteria bacterium RIFOXYB1_FULL_44_23</name>
    <dbReference type="NCBI Taxonomy" id="1797263"/>
    <lineage>
        <taxon>Bacteria</taxon>
        <taxon>Candidatus Amesiibacteriota</taxon>
    </lineage>
</organism>
<name>A0A1F4ZU36_9BACT</name>
<evidence type="ECO:0000256" key="2">
    <source>
        <dbReference type="SAM" id="Phobius"/>
    </source>
</evidence>
<reference evidence="3 4" key="1">
    <citation type="journal article" date="2016" name="Nat. Commun.">
        <title>Thousands of microbial genomes shed light on interconnected biogeochemical processes in an aquifer system.</title>
        <authorList>
            <person name="Anantharaman K."/>
            <person name="Brown C.T."/>
            <person name="Hug L.A."/>
            <person name="Sharon I."/>
            <person name="Castelle C.J."/>
            <person name="Probst A.J."/>
            <person name="Thomas B.C."/>
            <person name="Singh A."/>
            <person name="Wilkins M.J."/>
            <person name="Karaoz U."/>
            <person name="Brodie E.L."/>
            <person name="Williams K.H."/>
            <person name="Hubbard S.S."/>
            <person name="Banfield J.F."/>
        </authorList>
    </citation>
    <scope>NUCLEOTIDE SEQUENCE [LARGE SCALE GENOMIC DNA]</scope>
</reference>
<comment type="caution">
    <text evidence="3">The sequence shown here is derived from an EMBL/GenBank/DDBJ whole genome shotgun (WGS) entry which is preliminary data.</text>
</comment>
<gene>
    <name evidence="3" type="ORF">A2397_06010</name>
</gene>
<dbReference type="EMBL" id="MEXR01000018">
    <property type="protein sequence ID" value="OGD09943.1"/>
    <property type="molecule type" value="Genomic_DNA"/>
</dbReference>
<feature type="transmembrane region" description="Helical" evidence="2">
    <location>
        <begin position="45"/>
        <end position="66"/>
    </location>
</feature>
<feature type="region of interest" description="Disordered" evidence="1">
    <location>
        <begin position="74"/>
        <end position="131"/>
    </location>
</feature>
<dbReference type="AlphaFoldDB" id="A0A1F4ZU36"/>
<proteinExistence type="predicted"/>
<evidence type="ECO:0000313" key="3">
    <source>
        <dbReference type="EMBL" id="OGD09943.1"/>
    </source>
</evidence>
<protein>
    <submittedName>
        <fullName evidence="3">Uncharacterized protein</fullName>
    </submittedName>
</protein>
<evidence type="ECO:0000256" key="1">
    <source>
        <dbReference type="SAM" id="MobiDB-lite"/>
    </source>
</evidence>
<dbReference type="STRING" id="1797263.A2397_06010"/>
<keyword evidence="2" id="KW-0812">Transmembrane</keyword>
<accession>A0A1F4ZU36</accession>
<sequence>MPDETNLNPVPVTPEAVAPAPVAPPVVAATVATPAPEPKSKPVKLYVFLVLFFVALGIAAGAFYMMTRDVSPEPAMTQPVEMSPTPVPPTPTPAGVSDSLDMTDIQKEIDQTTPDSVDSDLQQLDSYTKQL</sequence>